<comment type="similarity">
    <text evidence="3">Belongs to the methyl-accepting chemotaxis (MCP) protein family.</text>
</comment>
<evidence type="ECO:0000313" key="8">
    <source>
        <dbReference type="EMBL" id="TDP39257.1"/>
    </source>
</evidence>
<dbReference type="Gene3D" id="1.10.287.950">
    <property type="entry name" value="Methyl-accepting chemotaxis protein"/>
    <property type="match status" value="1"/>
</dbReference>
<feature type="coiled-coil region" evidence="5">
    <location>
        <begin position="318"/>
        <end position="345"/>
    </location>
</feature>
<dbReference type="SUPFAM" id="SSF58104">
    <property type="entry name" value="Methyl-accepting chemotaxis protein (MCP) signaling domain"/>
    <property type="match status" value="1"/>
</dbReference>
<evidence type="ECO:0000256" key="6">
    <source>
        <dbReference type="SAM" id="Phobius"/>
    </source>
</evidence>
<feature type="coiled-coil region" evidence="5">
    <location>
        <begin position="101"/>
        <end position="128"/>
    </location>
</feature>
<dbReference type="InterPro" id="IPR004090">
    <property type="entry name" value="Chemotax_Me-accpt_rcpt"/>
</dbReference>
<evidence type="ECO:0000256" key="4">
    <source>
        <dbReference type="PROSITE-ProRule" id="PRU00284"/>
    </source>
</evidence>
<protein>
    <submittedName>
        <fullName evidence="8">Methyl-accepting chemotaxis protein</fullName>
    </submittedName>
</protein>
<dbReference type="GO" id="GO:0006935">
    <property type="term" value="P:chemotaxis"/>
    <property type="evidence" value="ECO:0007669"/>
    <property type="project" value="InterPro"/>
</dbReference>
<feature type="domain" description="Methyl-accepting transducer" evidence="7">
    <location>
        <begin position="79"/>
        <end position="315"/>
    </location>
</feature>
<keyword evidence="2 4" id="KW-0807">Transducer</keyword>
<dbReference type="Proteomes" id="UP000295531">
    <property type="component" value="Unassembled WGS sequence"/>
</dbReference>
<keyword evidence="6" id="KW-0472">Membrane</keyword>
<dbReference type="PANTHER" id="PTHR32089">
    <property type="entry name" value="METHYL-ACCEPTING CHEMOTAXIS PROTEIN MCPB"/>
    <property type="match status" value="1"/>
</dbReference>
<dbReference type="InterPro" id="IPR004089">
    <property type="entry name" value="MCPsignal_dom"/>
</dbReference>
<organism evidence="8 9">
    <name type="scientific">Idiomarina aquatica</name>
    <dbReference type="NCBI Taxonomy" id="1327752"/>
    <lineage>
        <taxon>Bacteria</taxon>
        <taxon>Pseudomonadati</taxon>
        <taxon>Pseudomonadota</taxon>
        <taxon>Gammaproteobacteria</taxon>
        <taxon>Alteromonadales</taxon>
        <taxon>Idiomarinaceae</taxon>
        <taxon>Idiomarina</taxon>
    </lineage>
</organism>
<dbReference type="GO" id="GO:0004888">
    <property type="term" value="F:transmembrane signaling receptor activity"/>
    <property type="evidence" value="ECO:0007669"/>
    <property type="project" value="InterPro"/>
</dbReference>
<dbReference type="SMART" id="SM00283">
    <property type="entry name" value="MA"/>
    <property type="match status" value="1"/>
</dbReference>
<evidence type="ECO:0000256" key="3">
    <source>
        <dbReference type="ARBA" id="ARBA00029447"/>
    </source>
</evidence>
<dbReference type="GO" id="GO:0016020">
    <property type="term" value="C:membrane"/>
    <property type="evidence" value="ECO:0007669"/>
    <property type="project" value="UniProtKB-SubCell"/>
</dbReference>
<evidence type="ECO:0000256" key="5">
    <source>
        <dbReference type="SAM" id="Coils"/>
    </source>
</evidence>
<dbReference type="PANTHER" id="PTHR32089:SF112">
    <property type="entry name" value="LYSOZYME-LIKE PROTEIN-RELATED"/>
    <property type="match status" value="1"/>
</dbReference>
<evidence type="ECO:0000256" key="2">
    <source>
        <dbReference type="ARBA" id="ARBA00023224"/>
    </source>
</evidence>
<evidence type="ECO:0000259" key="7">
    <source>
        <dbReference type="PROSITE" id="PS50111"/>
    </source>
</evidence>
<dbReference type="EMBL" id="SNXI01000003">
    <property type="protein sequence ID" value="TDP39257.1"/>
    <property type="molecule type" value="Genomic_DNA"/>
</dbReference>
<sequence length="521" mass="57055">MSTRYLVWIVAVASAVGLVLLPLLFQESVLMMFINAMLMALLLSSMFVLLRRQQQIQTSAASAQDTQPLDDTLRYVTENSGSNAIATAELSFAISDLVKVISAVNERLDESAASANQAQQQAEQINLATDSVAATTEQTKTISERGKLSMQQLANGIRKIVEQNREAAATLDELQQTADKIAKVTDVIESIAEQTNLLALNASIESARAGEHGRGFAVVADEVRTLAGRTGTATVEVSELVGSIRTRTSAAVTSIRQLAEDISVQAASSEQLSEQLQQLAEQSSDASEKVATMASLSTNNRELMQANADNVLHALNDLSTRKQQLGQVEKQAKQLEQQSEQLFGLLVDENDGTEHGEIFRLARAAADQIAVCFENALARNELTREQLFDRNYQPVEGVSPAKYETAYTAYLAQHLPPIQEPVLGQNSDLIYAITTDPNGYVARHNDRFNQPLTGDYEQDLVGNRSRRIFDDPTGSRCGAHTQKLLLQTYKRDTGEVMHDLSVPIYVEGKHWGGFRVGYRPA</sequence>
<name>A0A4R6PLA7_9GAMM</name>
<keyword evidence="5" id="KW-0175">Coiled coil</keyword>
<comment type="caution">
    <text evidence="8">The sequence shown here is derived from an EMBL/GenBank/DDBJ whole genome shotgun (WGS) entry which is preliminary data.</text>
</comment>
<reference evidence="8 9" key="1">
    <citation type="submission" date="2019-03" db="EMBL/GenBank/DDBJ databases">
        <title>Freshwater and sediment microbial communities from various areas in North America, analyzing microbe dynamics in response to fracking.</title>
        <authorList>
            <person name="Lamendella R."/>
        </authorList>
    </citation>
    <scope>NUCLEOTIDE SEQUENCE [LARGE SCALE GENOMIC DNA]</scope>
    <source>
        <strain evidence="8 9">18_TX</strain>
    </source>
</reference>
<dbReference type="PRINTS" id="PR00260">
    <property type="entry name" value="CHEMTRNSDUCR"/>
</dbReference>
<dbReference type="RefSeq" id="WP_243734467.1">
    <property type="nucleotide sequence ID" value="NZ_SNXI01000003.1"/>
</dbReference>
<keyword evidence="6" id="KW-1133">Transmembrane helix</keyword>
<dbReference type="Pfam" id="PF00015">
    <property type="entry name" value="MCPsignal"/>
    <property type="match status" value="1"/>
</dbReference>
<dbReference type="PROSITE" id="PS50111">
    <property type="entry name" value="CHEMOTAXIS_TRANSDUC_2"/>
    <property type="match status" value="1"/>
</dbReference>
<keyword evidence="9" id="KW-1185">Reference proteome</keyword>
<dbReference type="AlphaFoldDB" id="A0A4R6PLA7"/>
<dbReference type="GO" id="GO:0007165">
    <property type="term" value="P:signal transduction"/>
    <property type="evidence" value="ECO:0007669"/>
    <property type="project" value="UniProtKB-KW"/>
</dbReference>
<keyword evidence="6" id="KW-0812">Transmembrane</keyword>
<evidence type="ECO:0000256" key="1">
    <source>
        <dbReference type="ARBA" id="ARBA00004370"/>
    </source>
</evidence>
<feature type="transmembrane region" description="Helical" evidence="6">
    <location>
        <begin position="5"/>
        <end position="25"/>
    </location>
</feature>
<accession>A0A4R6PLA7</accession>
<feature type="transmembrane region" description="Helical" evidence="6">
    <location>
        <begin position="31"/>
        <end position="50"/>
    </location>
</feature>
<proteinExistence type="inferred from homology"/>
<comment type="subcellular location">
    <subcellularLocation>
        <location evidence="1">Membrane</location>
    </subcellularLocation>
</comment>
<gene>
    <name evidence="8" type="ORF">DEU29_103153</name>
</gene>
<evidence type="ECO:0000313" key="9">
    <source>
        <dbReference type="Proteomes" id="UP000295531"/>
    </source>
</evidence>